<comment type="caution">
    <text evidence="10">The sequence shown here is derived from an EMBL/GenBank/DDBJ whole genome shotgun (WGS) entry which is preliminary data.</text>
</comment>
<keyword evidence="11" id="KW-1185">Reference proteome</keyword>
<dbReference type="GO" id="GO:0006353">
    <property type="term" value="P:DNA-templated transcription termination"/>
    <property type="evidence" value="ECO:0007669"/>
    <property type="project" value="UniProtKB-UniRule"/>
</dbReference>
<evidence type="ECO:0000313" key="10">
    <source>
        <dbReference type="EMBL" id="MSS18426.1"/>
    </source>
</evidence>
<dbReference type="InterPro" id="IPR043425">
    <property type="entry name" value="NusG-like"/>
</dbReference>
<evidence type="ECO:0000259" key="9">
    <source>
        <dbReference type="SMART" id="SM00739"/>
    </source>
</evidence>
<dbReference type="GO" id="GO:0006354">
    <property type="term" value="P:DNA-templated transcription elongation"/>
    <property type="evidence" value="ECO:0007669"/>
    <property type="project" value="UniProtKB-UniRule"/>
</dbReference>
<dbReference type="InterPro" id="IPR005824">
    <property type="entry name" value="KOW"/>
</dbReference>
<dbReference type="CDD" id="cd09891">
    <property type="entry name" value="NGN_Bact_1"/>
    <property type="match status" value="1"/>
</dbReference>
<comment type="similarity">
    <text evidence="5 7">Belongs to the NusG family.</text>
</comment>
<dbReference type="Gene3D" id="2.30.30.30">
    <property type="match status" value="1"/>
</dbReference>
<evidence type="ECO:0000256" key="7">
    <source>
        <dbReference type="RuleBase" id="RU000538"/>
    </source>
</evidence>
<dbReference type="Proteomes" id="UP000483362">
    <property type="component" value="Unassembled WGS sequence"/>
</dbReference>
<keyword evidence="4 5" id="KW-0804">Transcription</keyword>
<comment type="function">
    <text evidence="5 7">Participates in transcription elongation, termination and antitermination.</text>
</comment>
<keyword evidence="1 5" id="KW-0806">Transcription termination</keyword>
<dbReference type="PANTHER" id="PTHR30265">
    <property type="entry name" value="RHO-INTERACTING TRANSCRIPTION TERMINATION FACTOR NUSG"/>
    <property type="match status" value="1"/>
</dbReference>
<evidence type="ECO:0000256" key="3">
    <source>
        <dbReference type="ARBA" id="ARBA00023015"/>
    </source>
</evidence>
<organism evidence="10 11">
    <name type="scientific">Sodaliphilus pleomorphus</name>
    <dbReference type="NCBI Taxonomy" id="2606626"/>
    <lineage>
        <taxon>Bacteria</taxon>
        <taxon>Pseudomonadati</taxon>
        <taxon>Bacteroidota</taxon>
        <taxon>Bacteroidia</taxon>
        <taxon>Bacteroidales</taxon>
        <taxon>Muribaculaceae</taxon>
        <taxon>Sodaliphilus</taxon>
    </lineage>
</organism>
<dbReference type="Pfam" id="PF02357">
    <property type="entry name" value="NusG"/>
    <property type="match status" value="1"/>
</dbReference>
<dbReference type="PANTHER" id="PTHR30265:SF2">
    <property type="entry name" value="TRANSCRIPTION TERMINATION_ANTITERMINATION PROTEIN NUSG"/>
    <property type="match status" value="1"/>
</dbReference>
<evidence type="ECO:0000256" key="6">
    <source>
        <dbReference type="NCBIfam" id="TIGR00922"/>
    </source>
</evidence>
<dbReference type="RefSeq" id="WP_154327239.1">
    <property type="nucleotide sequence ID" value="NZ_CP045696.1"/>
</dbReference>
<keyword evidence="3 5" id="KW-0805">Transcription regulation</keyword>
<dbReference type="SUPFAM" id="SSF82679">
    <property type="entry name" value="N-utilization substance G protein NusG, N-terminal domain"/>
    <property type="match status" value="1"/>
</dbReference>
<dbReference type="InterPro" id="IPR008991">
    <property type="entry name" value="Translation_prot_SH3-like_sf"/>
</dbReference>
<feature type="domain" description="KOW" evidence="9">
    <location>
        <begin position="132"/>
        <end position="159"/>
    </location>
</feature>
<evidence type="ECO:0000256" key="1">
    <source>
        <dbReference type="ARBA" id="ARBA00022472"/>
    </source>
</evidence>
<dbReference type="HAMAP" id="MF_00948">
    <property type="entry name" value="NusG"/>
    <property type="match status" value="1"/>
</dbReference>
<dbReference type="InterPro" id="IPR006645">
    <property type="entry name" value="NGN-like_dom"/>
</dbReference>
<accession>A0A6L5XFZ3</accession>
<dbReference type="Pfam" id="PF00467">
    <property type="entry name" value="KOW"/>
    <property type="match status" value="1"/>
</dbReference>
<evidence type="ECO:0000259" key="8">
    <source>
        <dbReference type="SMART" id="SM00738"/>
    </source>
</evidence>
<reference evidence="10 11" key="1">
    <citation type="submission" date="2019-08" db="EMBL/GenBank/DDBJ databases">
        <title>In-depth cultivation of the pig gut microbiome towards novel bacterial diversity and tailored functional studies.</title>
        <authorList>
            <person name="Wylensek D."/>
            <person name="Hitch T.C.A."/>
            <person name="Clavel T."/>
        </authorList>
    </citation>
    <scope>NUCLEOTIDE SEQUENCE [LARGE SCALE GENOMIC DNA]</scope>
    <source>
        <strain evidence="10 11">Oil-RF-744-WCA-WT-10</strain>
    </source>
</reference>
<dbReference type="GO" id="GO:0031564">
    <property type="term" value="P:transcription antitermination"/>
    <property type="evidence" value="ECO:0007669"/>
    <property type="project" value="UniProtKB-UniRule"/>
</dbReference>
<evidence type="ECO:0000256" key="4">
    <source>
        <dbReference type="ARBA" id="ARBA00023163"/>
    </source>
</evidence>
<gene>
    <name evidence="5 10" type="primary">nusG</name>
    <name evidence="10" type="ORF">FYJ29_11770</name>
</gene>
<evidence type="ECO:0000256" key="5">
    <source>
        <dbReference type="HAMAP-Rule" id="MF_00948"/>
    </source>
</evidence>
<dbReference type="PRINTS" id="PR00338">
    <property type="entry name" value="NUSGTNSCPFCT"/>
</dbReference>
<sequence>MAEGKKQWYVLKTISGKEQKIKEMLDAACKNDERLREHLFQVLVPTEKVFTTHAGKKVQKERNLLSGYVFVQCDLDGETEDMLQNTTNVINFVRTRESSHRPEPIRESDIARMLGAAEAEGAAPEGEDGPNDFIVGENVKVTFGPFNGFTGEIEEVNREKRKLKVMVKVFGRKTPLELDNSQVSRE</sequence>
<dbReference type="EMBL" id="VULT01000021">
    <property type="protein sequence ID" value="MSS18426.1"/>
    <property type="molecule type" value="Genomic_DNA"/>
</dbReference>
<protein>
    <recommendedName>
        <fullName evidence="5 6">Transcription termination/antitermination protein NusG</fullName>
    </recommendedName>
</protein>
<dbReference type="SMART" id="SM00739">
    <property type="entry name" value="KOW"/>
    <property type="match status" value="1"/>
</dbReference>
<dbReference type="InterPro" id="IPR036735">
    <property type="entry name" value="NGN_dom_sf"/>
</dbReference>
<dbReference type="Gene3D" id="3.30.70.940">
    <property type="entry name" value="NusG, N-terminal domain"/>
    <property type="match status" value="1"/>
</dbReference>
<dbReference type="InterPro" id="IPR014722">
    <property type="entry name" value="Rib_uL2_dom2"/>
</dbReference>
<keyword evidence="2 5" id="KW-0889">Transcription antitermination</keyword>
<dbReference type="GO" id="GO:0005829">
    <property type="term" value="C:cytosol"/>
    <property type="evidence" value="ECO:0007669"/>
    <property type="project" value="TreeGrafter"/>
</dbReference>
<dbReference type="CDD" id="cd06091">
    <property type="entry name" value="KOW_NusG"/>
    <property type="match status" value="1"/>
</dbReference>
<dbReference type="InterPro" id="IPR047050">
    <property type="entry name" value="NGN"/>
</dbReference>
<dbReference type="SUPFAM" id="SSF50104">
    <property type="entry name" value="Translation proteins SH3-like domain"/>
    <property type="match status" value="1"/>
</dbReference>
<dbReference type="NCBIfam" id="TIGR00922">
    <property type="entry name" value="nusG"/>
    <property type="match status" value="1"/>
</dbReference>
<proteinExistence type="inferred from homology"/>
<dbReference type="AlphaFoldDB" id="A0A6L5XFZ3"/>
<feature type="domain" description="NusG-like N-terminal" evidence="8">
    <location>
        <begin position="5"/>
        <end position="117"/>
    </location>
</feature>
<name>A0A6L5XFZ3_9BACT</name>
<dbReference type="SMART" id="SM00738">
    <property type="entry name" value="NGN"/>
    <property type="match status" value="1"/>
</dbReference>
<evidence type="ECO:0000256" key="2">
    <source>
        <dbReference type="ARBA" id="ARBA00022814"/>
    </source>
</evidence>
<dbReference type="GO" id="GO:0032784">
    <property type="term" value="P:regulation of DNA-templated transcription elongation"/>
    <property type="evidence" value="ECO:0007669"/>
    <property type="project" value="InterPro"/>
</dbReference>
<evidence type="ECO:0000313" key="11">
    <source>
        <dbReference type="Proteomes" id="UP000483362"/>
    </source>
</evidence>
<dbReference type="InterPro" id="IPR001062">
    <property type="entry name" value="Transcrpt_antiterm_NusG"/>
</dbReference>